<gene>
    <name evidence="6" type="ORF">SAMN06297382_1287</name>
</gene>
<keyword evidence="2 5" id="KW-0812">Transmembrane</keyword>
<evidence type="ECO:0000256" key="1">
    <source>
        <dbReference type="ARBA" id="ARBA00004141"/>
    </source>
</evidence>
<proteinExistence type="predicted"/>
<evidence type="ECO:0000256" key="4">
    <source>
        <dbReference type="ARBA" id="ARBA00023136"/>
    </source>
</evidence>
<keyword evidence="4 5" id="KW-0472">Membrane</keyword>
<name>A0A239PPM1_9PROT</name>
<evidence type="ECO:0000256" key="2">
    <source>
        <dbReference type="ARBA" id="ARBA00022692"/>
    </source>
</evidence>
<dbReference type="GO" id="GO:0046873">
    <property type="term" value="F:metal ion transmembrane transporter activity"/>
    <property type="evidence" value="ECO:0007669"/>
    <property type="project" value="InterPro"/>
</dbReference>
<organism evidence="6 7">
    <name type="scientific">Amphiplicatus metriothermophilus</name>
    <dbReference type="NCBI Taxonomy" id="1519374"/>
    <lineage>
        <taxon>Bacteria</taxon>
        <taxon>Pseudomonadati</taxon>
        <taxon>Pseudomonadota</taxon>
        <taxon>Alphaproteobacteria</taxon>
        <taxon>Parvularculales</taxon>
        <taxon>Parvularculaceae</taxon>
        <taxon>Amphiplicatus</taxon>
    </lineage>
</organism>
<dbReference type="PANTHER" id="PTHR16950:SF16">
    <property type="entry name" value="ZINC TRANSPORTER ZIP13"/>
    <property type="match status" value="1"/>
</dbReference>
<dbReference type="Pfam" id="PF02535">
    <property type="entry name" value="Zip"/>
    <property type="match status" value="1"/>
</dbReference>
<dbReference type="InterPro" id="IPR003689">
    <property type="entry name" value="ZIP"/>
</dbReference>
<feature type="transmembrane region" description="Helical" evidence="5">
    <location>
        <begin position="127"/>
        <end position="148"/>
    </location>
</feature>
<sequence length="241" mass="25798">MPSGVIAALFAGLVSTAGLFAMLLLKDWSRRNSPSFSAFAVGFLLVTVLMHLIPEALSYSFGAWRWMALGFAALFAFGLSLRLFTRRRIESANLAFGYASIIALGAHSFLDGVLYDLAYRGDLFTGWIATMGLMLHEFPEGAIAFYLLREAGMARLPAGVLAFVAAALTTVAGACLSAYSPWTSDLPYAAFLGMTAGGLVYVTAFHLGPHSTRAPHPLGYRLMSLGVIVGLLAIIFRHGAH</sequence>
<dbReference type="RefSeq" id="WP_089411757.1">
    <property type="nucleotide sequence ID" value="NZ_FZQA01000002.1"/>
</dbReference>
<reference evidence="6 7" key="1">
    <citation type="submission" date="2017-07" db="EMBL/GenBank/DDBJ databases">
        <authorList>
            <person name="Sun Z.S."/>
            <person name="Albrecht U."/>
            <person name="Echele G."/>
            <person name="Lee C.C."/>
        </authorList>
    </citation>
    <scope>NUCLEOTIDE SEQUENCE [LARGE SCALE GENOMIC DNA]</scope>
    <source>
        <strain evidence="6 7">CGMCC 1.12710</strain>
    </source>
</reference>
<keyword evidence="7" id="KW-1185">Reference proteome</keyword>
<feature type="transmembrane region" description="Helical" evidence="5">
    <location>
        <begin position="160"/>
        <end position="182"/>
    </location>
</feature>
<evidence type="ECO:0000313" key="7">
    <source>
        <dbReference type="Proteomes" id="UP000198346"/>
    </source>
</evidence>
<accession>A0A239PPM1</accession>
<comment type="subcellular location">
    <subcellularLocation>
        <location evidence="1">Membrane</location>
        <topology evidence="1">Multi-pass membrane protein</topology>
    </subcellularLocation>
</comment>
<dbReference type="EMBL" id="FZQA01000002">
    <property type="protein sequence ID" value="SNT72249.1"/>
    <property type="molecule type" value="Genomic_DNA"/>
</dbReference>
<dbReference type="OrthoDB" id="9806593at2"/>
<protein>
    <submittedName>
        <fullName evidence="6">Zinc transporter, ZIP family</fullName>
    </submittedName>
</protein>
<feature type="transmembrane region" description="Helical" evidence="5">
    <location>
        <begin position="96"/>
        <end position="115"/>
    </location>
</feature>
<dbReference type="AlphaFoldDB" id="A0A239PPM1"/>
<feature type="transmembrane region" description="Helical" evidence="5">
    <location>
        <begin position="66"/>
        <end position="84"/>
    </location>
</feature>
<evidence type="ECO:0000256" key="3">
    <source>
        <dbReference type="ARBA" id="ARBA00022989"/>
    </source>
</evidence>
<dbReference type="GO" id="GO:0016020">
    <property type="term" value="C:membrane"/>
    <property type="evidence" value="ECO:0007669"/>
    <property type="project" value="UniProtKB-SubCell"/>
</dbReference>
<keyword evidence="3 5" id="KW-1133">Transmembrane helix</keyword>
<feature type="transmembrane region" description="Helical" evidence="5">
    <location>
        <begin position="36"/>
        <end position="54"/>
    </location>
</feature>
<evidence type="ECO:0000256" key="5">
    <source>
        <dbReference type="SAM" id="Phobius"/>
    </source>
</evidence>
<dbReference type="PANTHER" id="PTHR16950">
    <property type="entry name" value="ZINC TRANSPORTER SLC39A7 HISTIDINE-RICH MEMBRANE PROTEIN KE4"/>
    <property type="match status" value="1"/>
</dbReference>
<feature type="transmembrane region" description="Helical" evidence="5">
    <location>
        <begin position="188"/>
        <end position="208"/>
    </location>
</feature>
<dbReference type="Proteomes" id="UP000198346">
    <property type="component" value="Unassembled WGS sequence"/>
</dbReference>
<feature type="transmembrane region" description="Helical" evidence="5">
    <location>
        <begin position="6"/>
        <end position="24"/>
    </location>
</feature>
<evidence type="ECO:0000313" key="6">
    <source>
        <dbReference type="EMBL" id="SNT72249.1"/>
    </source>
</evidence>
<feature type="transmembrane region" description="Helical" evidence="5">
    <location>
        <begin position="220"/>
        <end position="240"/>
    </location>
</feature>